<comment type="caution">
    <text evidence="1">The sequence shown here is derived from an EMBL/GenBank/DDBJ whole genome shotgun (WGS) entry which is preliminary data.</text>
</comment>
<organism evidence="1 2">
    <name type="scientific">Photobacterium damselae</name>
    <dbReference type="NCBI Taxonomy" id="38293"/>
    <lineage>
        <taxon>Bacteria</taxon>
        <taxon>Pseudomonadati</taxon>
        <taxon>Pseudomonadota</taxon>
        <taxon>Gammaproteobacteria</taxon>
        <taxon>Vibrionales</taxon>
        <taxon>Vibrionaceae</taxon>
        <taxon>Photobacterium</taxon>
    </lineage>
</organism>
<name>A0ACD3T3F0_PHODM</name>
<sequence length="1005" mass="114221">MIDKIDMASDDSSANYPVVILPAADKQPIGAEQNLFPKHIMTCEKESKVKKYKDIAYFIEGDAFYLMDETAVQYLEDAESKFKARFKGKDRTNVMPSLSQAGILDGLLSATLTSFIADEDKLLFQETEHWLSHQQKHLQNASSAYEASALVNQKREIHKRILAKAQQNAKDQGYIFDDGKLYSPKEPKIRKAIKAYQKAREAFLKQSELTPQAQIDDLKKRLQALNKVYSNAQYQVGDAVEYYKAHLIKQTANAEKHKEALEKSIEDLSVCGIATPELALAGQDKSKGHEYYALYFDYLKRAKKQEDALNEKLKALLKSTNNFALPPNQILKEEYKQLKALEKEALKIHLQAITNILNMSSSLFLLWDIEDYRPKPLKYIVKGDFPLREYILGGSNSNQKDGLRYCSLIDIPQPEAKGNKLISAEEKSDYAIIEMLGDYLQELPIEDGWFGDDGVFDSKAFYKTLSDKHIEVESLKKNSKVWEQAISEVLFSRDLKARLSPFDDSKQAQALRMTVASIQSGLSNPLEIGVVNESHASGSTKKMEMLPLEAKTELILAKGEVNIFKMLTGKPLIKIPEAITKQDRDLVIPVKYEHNGVQKLTKFQCGAIQAQFYCKAWGFAGANLILGGKVELNAGGLSIPKLYEVNDDEVSFKGVKFEMGLKAGVEIGGFIFWYPPSGYPEYLIDKDSSAHSLMKGVFKIEKSKMVELPFRFRFVDKKLLIGVRFGPPSVGLAFEGAINPTMIGAWIWQFQRLLRQAHYRRIDIVADDETFKQLSLLSKGILYSQLNIGLFLAKQKDTYDNILDIFEQSSAGLVAYTLINGDEKILSEWMRLMIPEALGPLLFTLVSSPESFKMEDPKTKENLKILEDETLLMQQLALCKVIHWLGNDHVMSMEQKAATRQMQKALERMNPYSKASQLEDVKKNDFLVNRRSILKFMEKDFNVDMKKRYNIDNSIELYKYLNNGKFYTEFDALTVKLFDAYYTNRDVYANAAFDEGLSHVNNGRH</sequence>
<protein>
    <submittedName>
        <fullName evidence="1">Uncharacterized protein</fullName>
    </submittedName>
</protein>
<keyword evidence="2" id="KW-1185">Reference proteome</keyword>
<reference evidence="1" key="1">
    <citation type="submission" date="2018-03" db="EMBL/GenBank/DDBJ databases">
        <title>Genomic characterization of a polymicrobial infection associated with a disease outbreak in Pacific white shrimp (Litopenaeus vannamei).</title>
        <authorList>
            <person name="Turner J.W."/>
            <person name="Bachand P.T."/>
            <person name="Tallman J."/>
            <person name="Elledge N.C."/>
            <person name="Pinnell L.J."/>
            <person name="Laughlin R.C."/>
            <person name="Zimba P.V."/>
        </authorList>
    </citation>
    <scope>NUCLEOTIDE SEQUENCE</scope>
    <source>
        <strain evidence="1">Hep-2b-22</strain>
    </source>
</reference>
<dbReference type="Proteomes" id="UP000718715">
    <property type="component" value="Unassembled WGS sequence"/>
</dbReference>
<evidence type="ECO:0000313" key="2">
    <source>
        <dbReference type="Proteomes" id="UP000718715"/>
    </source>
</evidence>
<evidence type="ECO:0000313" key="1">
    <source>
        <dbReference type="EMBL" id="TMX78932.1"/>
    </source>
</evidence>
<gene>
    <name evidence="1" type="ORF">DA092_00520</name>
</gene>
<dbReference type="EMBL" id="PZOJ01000001">
    <property type="protein sequence ID" value="TMX78932.1"/>
    <property type="molecule type" value="Genomic_DNA"/>
</dbReference>
<proteinExistence type="predicted"/>
<accession>A0ACD3T3F0</accession>